<protein>
    <recommendedName>
        <fullName evidence="3">Enoyl-CoA hydratase</fullName>
    </recommendedName>
</protein>
<dbReference type="SUPFAM" id="SSF52096">
    <property type="entry name" value="ClpP/crotonase"/>
    <property type="match status" value="1"/>
</dbReference>
<dbReference type="GO" id="GO:0004165">
    <property type="term" value="F:delta(3)-delta(2)-enoyl-CoA isomerase activity"/>
    <property type="evidence" value="ECO:0007669"/>
    <property type="project" value="TreeGrafter"/>
</dbReference>
<dbReference type="AlphaFoldDB" id="A0A084R2A5"/>
<dbReference type="PANTHER" id="PTHR11941">
    <property type="entry name" value="ENOYL-COA HYDRATASE-RELATED"/>
    <property type="match status" value="1"/>
</dbReference>
<dbReference type="STRING" id="1283841.A0A084R2A5"/>
<dbReference type="EMBL" id="KL659203">
    <property type="protein sequence ID" value="KFA70340.1"/>
    <property type="molecule type" value="Genomic_DNA"/>
</dbReference>
<organism evidence="1 2">
    <name type="scientific">Stachybotrys chlorohalonatus (strain IBT 40285)</name>
    <dbReference type="NCBI Taxonomy" id="1283841"/>
    <lineage>
        <taxon>Eukaryota</taxon>
        <taxon>Fungi</taxon>
        <taxon>Dikarya</taxon>
        <taxon>Ascomycota</taxon>
        <taxon>Pezizomycotina</taxon>
        <taxon>Sordariomycetes</taxon>
        <taxon>Hypocreomycetidae</taxon>
        <taxon>Hypocreales</taxon>
        <taxon>Stachybotryaceae</taxon>
        <taxon>Stachybotrys</taxon>
    </lineage>
</organism>
<dbReference type="GO" id="GO:0006635">
    <property type="term" value="P:fatty acid beta-oxidation"/>
    <property type="evidence" value="ECO:0007669"/>
    <property type="project" value="TreeGrafter"/>
</dbReference>
<keyword evidence="2" id="KW-1185">Reference proteome</keyword>
<sequence length="279" mass="30926">MSSSPPKQLFTLPIAAQGTQHPGGTITCTEPRERLYVLTWTSPADNRLTTPFLQTLLTALDLLEFGYPSGAVLTTSGIPKFYSNGLDLAHARETEGFWALLYSVWRRFLTYPMPTVSYMNGHSFAGGLMLAMAHDYRLAPSPKGYLCANELNFGAPLLPAMSAIFRHKLPASTYRSIVLEAHMFPGAEAVSAGIADATATSLDEALAFAEKKALKDKNAKGVYGVLKAEMYKDLLAFMQAPTMQAEEARFAAEEERERERREFGKVWFEQWQGEQKAKL</sequence>
<dbReference type="OMA" id="SIVCTNP"/>
<dbReference type="GO" id="GO:0005777">
    <property type="term" value="C:peroxisome"/>
    <property type="evidence" value="ECO:0007669"/>
    <property type="project" value="TreeGrafter"/>
</dbReference>
<name>A0A084R2A5_STAC4</name>
<gene>
    <name evidence="1" type="ORF">S40285_01774</name>
</gene>
<dbReference type="Proteomes" id="UP000028524">
    <property type="component" value="Unassembled WGS sequence"/>
</dbReference>
<evidence type="ECO:0008006" key="3">
    <source>
        <dbReference type="Google" id="ProtNLM"/>
    </source>
</evidence>
<dbReference type="InParanoid" id="A0A084R2A5"/>
<evidence type="ECO:0000313" key="1">
    <source>
        <dbReference type="EMBL" id="KFA70340.1"/>
    </source>
</evidence>
<dbReference type="Gene3D" id="3.90.226.10">
    <property type="entry name" value="2-enoyl-CoA Hydratase, Chain A, domain 1"/>
    <property type="match status" value="1"/>
</dbReference>
<reference evidence="1 2" key="1">
    <citation type="journal article" date="2014" name="BMC Genomics">
        <title>Comparative genome sequencing reveals chemotype-specific gene clusters in the toxigenic black mold Stachybotrys.</title>
        <authorList>
            <person name="Semeiks J."/>
            <person name="Borek D."/>
            <person name="Otwinowski Z."/>
            <person name="Grishin N.V."/>
        </authorList>
    </citation>
    <scope>NUCLEOTIDE SEQUENCE [LARGE SCALE GENOMIC DNA]</scope>
    <source>
        <strain evidence="1 2">IBT 40285</strain>
    </source>
</reference>
<evidence type="ECO:0000313" key="2">
    <source>
        <dbReference type="Proteomes" id="UP000028524"/>
    </source>
</evidence>
<dbReference type="PANTHER" id="PTHR11941:SF75">
    <property type="entry name" value="ENOYL-COA HYDRATASE_ISOMERASE FAMILY PROTEIN"/>
    <property type="match status" value="1"/>
</dbReference>
<dbReference type="HOGENOM" id="CLU_009834_3_1_1"/>
<dbReference type="InterPro" id="IPR029045">
    <property type="entry name" value="ClpP/crotonase-like_dom_sf"/>
</dbReference>
<proteinExistence type="predicted"/>
<accession>A0A084R2A5</accession>
<dbReference type="OrthoDB" id="1696280at2759"/>
<dbReference type="InterPro" id="IPR001753">
    <property type="entry name" value="Enoyl-CoA_hydra/iso"/>
</dbReference>
<dbReference type="Pfam" id="PF00378">
    <property type="entry name" value="ECH_1"/>
    <property type="match status" value="1"/>
</dbReference>
<dbReference type="CDD" id="cd06558">
    <property type="entry name" value="crotonase-like"/>
    <property type="match status" value="1"/>
</dbReference>